<comment type="caution">
    <text evidence="1">The sequence shown here is derived from an EMBL/GenBank/DDBJ whole genome shotgun (WGS) entry which is preliminary data.</text>
</comment>
<dbReference type="RefSeq" id="WP_173140374.1">
    <property type="nucleotide sequence ID" value="NZ_CBCSGW010000028.1"/>
</dbReference>
<organism evidence="1 2">
    <name type="scientific">Kibdelosporangium persicum</name>
    <dbReference type="NCBI Taxonomy" id="2698649"/>
    <lineage>
        <taxon>Bacteria</taxon>
        <taxon>Bacillati</taxon>
        <taxon>Actinomycetota</taxon>
        <taxon>Actinomycetes</taxon>
        <taxon>Pseudonocardiales</taxon>
        <taxon>Pseudonocardiaceae</taxon>
        <taxon>Kibdelosporangium</taxon>
    </lineage>
</organism>
<name>A0ABX2FEH8_9PSEU</name>
<reference evidence="1 2" key="1">
    <citation type="submission" date="2020-01" db="EMBL/GenBank/DDBJ databases">
        <title>Kibdelosporangium persica a novel Actinomycetes from a hot desert in Iran.</title>
        <authorList>
            <person name="Safaei N."/>
            <person name="Zaburannyi N."/>
            <person name="Mueller R."/>
            <person name="Wink J."/>
        </authorList>
    </citation>
    <scope>NUCLEOTIDE SEQUENCE [LARGE SCALE GENOMIC DNA]</scope>
    <source>
        <strain evidence="1 2">4NS15</strain>
    </source>
</reference>
<dbReference type="Proteomes" id="UP000763557">
    <property type="component" value="Unassembled WGS sequence"/>
</dbReference>
<accession>A0ABX2FEH8</accession>
<keyword evidence="2" id="KW-1185">Reference proteome</keyword>
<evidence type="ECO:0000313" key="2">
    <source>
        <dbReference type="Proteomes" id="UP000763557"/>
    </source>
</evidence>
<sequence length="135" mass="15302">MSEQAPTPADHDRFCTNEGWIGVRSAGRTTYELGLPDGRVLRTRLSARDTSYGPELWHHILRDQLEVDEPTFWACVHDNEKPDRGIAKPRPDALPVDLVHLLITRLGLSERAVAAMTRKEAIARIDAYWEQSDTL</sequence>
<dbReference type="EMBL" id="JAAATY010000031">
    <property type="protein sequence ID" value="NRN69791.1"/>
    <property type="molecule type" value="Genomic_DNA"/>
</dbReference>
<protein>
    <submittedName>
        <fullName evidence="1">Cytotoxic translational repressor of toxin-antitoxin stability system</fullName>
    </submittedName>
</protein>
<evidence type="ECO:0000313" key="1">
    <source>
        <dbReference type="EMBL" id="NRN69791.1"/>
    </source>
</evidence>
<gene>
    <name evidence="1" type="ORF">GC106_70520</name>
</gene>
<proteinExistence type="predicted"/>